<evidence type="ECO:0000313" key="4">
    <source>
        <dbReference type="Proteomes" id="UP001597463"/>
    </source>
</evidence>
<dbReference type="Pfam" id="PF02321">
    <property type="entry name" value="OEP"/>
    <property type="match status" value="1"/>
</dbReference>
<keyword evidence="2" id="KW-0732">Signal</keyword>
<name>A0ABW5UJ05_9BURK</name>
<dbReference type="InterPro" id="IPR003423">
    <property type="entry name" value="OMP_efflux"/>
</dbReference>
<comment type="similarity">
    <text evidence="1">Belongs to the outer membrane factor (OMF) (TC 1.B.17) family.</text>
</comment>
<organism evidence="3 4">
    <name type="scientific">Comamonas terrae</name>
    <dbReference type="NCBI Taxonomy" id="673548"/>
    <lineage>
        <taxon>Bacteria</taxon>
        <taxon>Pseudomonadati</taxon>
        <taxon>Pseudomonadota</taxon>
        <taxon>Betaproteobacteria</taxon>
        <taxon>Burkholderiales</taxon>
        <taxon>Comamonadaceae</taxon>
        <taxon>Comamonas</taxon>
    </lineage>
</organism>
<dbReference type="Proteomes" id="UP001597463">
    <property type="component" value="Unassembled WGS sequence"/>
</dbReference>
<dbReference type="PROSITE" id="PS51257">
    <property type="entry name" value="PROKAR_LIPOPROTEIN"/>
    <property type="match status" value="1"/>
</dbReference>
<feature type="chain" id="PRO_5046991653" evidence="2">
    <location>
        <begin position="32"/>
        <end position="436"/>
    </location>
</feature>
<feature type="signal peptide" evidence="2">
    <location>
        <begin position="1"/>
        <end position="31"/>
    </location>
</feature>
<reference evidence="4" key="1">
    <citation type="journal article" date="2019" name="Int. J. Syst. Evol. Microbiol.">
        <title>The Global Catalogue of Microorganisms (GCM) 10K type strain sequencing project: providing services to taxonomists for standard genome sequencing and annotation.</title>
        <authorList>
            <consortium name="The Broad Institute Genomics Platform"/>
            <consortium name="The Broad Institute Genome Sequencing Center for Infectious Disease"/>
            <person name="Wu L."/>
            <person name="Ma J."/>
        </authorList>
    </citation>
    <scope>NUCLEOTIDE SEQUENCE [LARGE SCALE GENOMIC DNA]</scope>
    <source>
        <strain evidence="4">TISTR 1906</strain>
    </source>
</reference>
<sequence>MNARKMNKRPAAAPVLAAALAAALGCGQAWAQAQTAAPATPAVQPAPTKPVAAPVQPVTLEEYLRLVVQNQPNLAAERLQIGLAKADSRTAAAFPNPSVHYSHKRDEKEWGIEQPLPIFGQRGMRIENARRGEIAAAANADVATATTLSDAAHAFNELLIAQQRLKVWQGAQDELNKAGRIVKGQIEAGTRSRYDGARLNLQQAQMSMQVSKAQAELVDAMAKVSAIAALPQWPARAAGSLQATAETMQPRYDRLWDMAQQRLPSVRAAQAELDQARHRIALEQREALPTPTVGIARIRNSFDGSYNQIGVNVEIPLFDRRQGHIDRAKVEADQAELRRDAAVLAAQGELQRAMQQLALRRNAVQDYEKEGLAQIAPLHQMAQDAYQLGKGSILELIDALGSITEHRLEHLELVKDMLDAEWEVRLASGDLPQIRP</sequence>
<dbReference type="Gene3D" id="1.20.1600.10">
    <property type="entry name" value="Outer membrane efflux proteins (OEP)"/>
    <property type="match status" value="1"/>
</dbReference>
<dbReference type="RefSeq" id="WP_066474477.1">
    <property type="nucleotide sequence ID" value="NZ_BCNT01000004.1"/>
</dbReference>
<dbReference type="PANTHER" id="PTHR30203:SF24">
    <property type="entry name" value="BLR4935 PROTEIN"/>
    <property type="match status" value="1"/>
</dbReference>
<evidence type="ECO:0000256" key="2">
    <source>
        <dbReference type="SAM" id="SignalP"/>
    </source>
</evidence>
<comment type="caution">
    <text evidence="3">The sequence shown here is derived from an EMBL/GenBank/DDBJ whole genome shotgun (WGS) entry which is preliminary data.</text>
</comment>
<dbReference type="PANTHER" id="PTHR30203">
    <property type="entry name" value="OUTER MEMBRANE CATION EFFLUX PROTEIN"/>
    <property type="match status" value="1"/>
</dbReference>
<accession>A0ABW5UJ05</accession>
<dbReference type="EMBL" id="JBHUMV010000002">
    <property type="protein sequence ID" value="MFD2753608.1"/>
    <property type="molecule type" value="Genomic_DNA"/>
</dbReference>
<evidence type="ECO:0000313" key="3">
    <source>
        <dbReference type="EMBL" id="MFD2753608.1"/>
    </source>
</evidence>
<evidence type="ECO:0000256" key="1">
    <source>
        <dbReference type="ARBA" id="ARBA00007613"/>
    </source>
</evidence>
<gene>
    <name evidence="3" type="ORF">ACFSW6_05885</name>
</gene>
<dbReference type="InterPro" id="IPR010131">
    <property type="entry name" value="MdtP/NodT-like"/>
</dbReference>
<keyword evidence="4" id="KW-1185">Reference proteome</keyword>
<dbReference type="SUPFAM" id="SSF56954">
    <property type="entry name" value="Outer membrane efflux proteins (OEP)"/>
    <property type="match status" value="1"/>
</dbReference>
<protein>
    <submittedName>
        <fullName evidence="3">TolC family protein</fullName>
    </submittedName>
</protein>
<proteinExistence type="inferred from homology"/>